<dbReference type="PANTHER" id="PTHR46847:SF1">
    <property type="entry name" value="D-ALLOSE-BINDING PERIPLASMIC PROTEIN-RELATED"/>
    <property type="match status" value="1"/>
</dbReference>
<dbReference type="CDD" id="cd01536">
    <property type="entry name" value="PBP1_ABC_sugar_binding-like"/>
    <property type="match status" value="1"/>
</dbReference>
<comment type="subcellular location">
    <subcellularLocation>
        <location evidence="1">Cell envelope</location>
    </subcellularLocation>
</comment>
<accession>A0ABU3PTV3</accession>
<dbReference type="RefSeq" id="WP_315731631.1">
    <property type="nucleotide sequence ID" value="NZ_JAVYII010000002.1"/>
</dbReference>
<evidence type="ECO:0000256" key="1">
    <source>
        <dbReference type="ARBA" id="ARBA00004196"/>
    </source>
</evidence>
<dbReference type="Gene3D" id="3.40.50.2300">
    <property type="match status" value="2"/>
</dbReference>
<comment type="caution">
    <text evidence="5">The sequence shown here is derived from an EMBL/GenBank/DDBJ whole genome shotgun (WGS) entry which is preliminary data.</text>
</comment>
<sequence>MALGLAACGEVDGAEQSSGGSSEDLTIGVSNLGLSFPFPSAIGEGIKARADELGVTIVELDAQSDTEKQSNDVQDLIGQAPDGVLLLPVDSGVAVGLVDQLASADIPTVAVASQVGDPSERDLEDVYEELVALVTQDELAAGRAAGELALQALPEGGKLAVVEGAAGFAEVELRFAEFLDPAEEAGVEFEVVARQPGDWTVEGAQGACQNLLASDPDIDVLYAESDDMAVGCAEAVDAAGSDAVVIGIGGSQLGIDGVEAGDVYGTVCFKPRDLGELAMQVIYDHLTGEETRESEFVSYDTPAVTADNVDECDPQW</sequence>
<dbReference type="InterPro" id="IPR025997">
    <property type="entry name" value="SBP_2_dom"/>
</dbReference>
<reference evidence="5 6" key="1">
    <citation type="submission" date="2023-08" db="EMBL/GenBank/DDBJ databases">
        <title>Nocardioides seae sp. nov., a bacterium isolated from a soil.</title>
        <authorList>
            <person name="Wang X."/>
        </authorList>
    </citation>
    <scope>NUCLEOTIDE SEQUENCE [LARGE SCALE GENOMIC DNA]</scope>
    <source>
        <strain evidence="5 6">YZH12</strain>
    </source>
</reference>
<keyword evidence="6" id="KW-1185">Reference proteome</keyword>
<evidence type="ECO:0000256" key="3">
    <source>
        <dbReference type="ARBA" id="ARBA00022729"/>
    </source>
</evidence>
<evidence type="ECO:0000313" key="5">
    <source>
        <dbReference type="EMBL" id="MDT9592272.1"/>
    </source>
</evidence>
<dbReference type="InterPro" id="IPR028082">
    <property type="entry name" value="Peripla_BP_I"/>
</dbReference>
<name>A0ABU3PTV3_9ACTN</name>
<proteinExistence type="inferred from homology"/>
<keyword evidence="3" id="KW-0732">Signal</keyword>
<organism evidence="5 6">
    <name type="scientific">Nocardioides imazamoxiresistens</name>
    <dbReference type="NCBI Taxonomy" id="3231893"/>
    <lineage>
        <taxon>Bacteria</taxon>
        <taxon>Bacillati</taxon>
        <taxon>Actinomycetota</taxon>
        <taxon>Actinomycetes</taxon>
        <taxon>Propionibacteriales</taxon>
        <taxon>Nocardioidaceae</taxon>
        <taxon>Nocardioides</taxon>
    </lineage>
</organism>
<dbReference type="Proteomes" id="UP001268542">
    <property type="component" value="Unassembled WGS sequence"/>
</dbReference>
<evidence type="ECO:0000256" key="2">
    <source>
        <dbReference type="ARBA" id="ARBA00007639"/>
    </source>
</evidence>
<dbReference type="SUPFAM" id="SSF53822">
    <property type="entry name" value="Periplasmic binding protein-like I"/>
    <property type="match status" value="1"/>
</dbReference>
<evidence type="ECO:0000313" key="6">
    <source>
        <dbReference type="Proteomes" id="UP001268542"/>
    </source>
</evidence>
<evidence type="ECO:0000259" key="4">
    <source>
        <dbReference type="Pfam" id="PF13407"/>
    </source>
</evidence>
<dbReference type="PANTHER" id="PTHR46847">
    <property type="entry name" value="D-ALLOSE-BINDING PERIPLASMIC PROTEIN-RELATED"/>
    <property type="match status" value="1"/>
</dbReference>
<comment type="similarity">
    <text evidence="2">Belongs to the bacterial solute-binding protein 2 family.</text>
</comment>
<gene>
    <name evidence="5" type="ORF">RDV89_04295</name>
</gene>
<dbReference type="EMBL" id="JAVYII010000002">
    <property type="protein sequence ID" value="MDT9592272.1"/>
    <property type="molecule type" value="Genomic_DNA"/>
</dbReference>
<protein>
    <submittedName>
        <fullName evidence="5">Sugar ABC transporter substrate-binding protein</fullName>
    </submittedName>
</protein>
<dbReference type="Pfam" id="PF13407">
    <property type="entry name" value="Peripla_BP_4"/>
    <property type="match status" value="1"/>
</dbReference>
<feature type="domain" description="Periplasmic binding protein" evidence="4">
    <location>
        <begin position="27"/>
        <end position="290"/>
    </location>
</feature>